<dbReference type="InterPro" id="IPR003331">
    <property type="entry name" value="UDP_GlcNAc_Epimerase_2_dom"/>
</dbReference>
<keyword evidence="2" id="KW-0326">Glycosidase</keyword>
<name>A0A7X9IL04_9DELT</name>
<dbReference type="EMBL" id="JAAZON010000494">
    <property type="protein sequence ID" value="NMC63644.1"/>
    <property type="molecule type" value="Genomic_DNA"/>
</dbReference>
<comment type="caution">
    <text evidence="2">The sequence shown here is derived from an EMBL/GenBank/DDBJ whole genome shotgun (WGS) entry which is preliminary data.</text>
</comment>
<dbReference type="PANTHER" id="PTHR43174:SF3">
    <property type="entry name" value="UDP-N-ACETYLGLUCOSAMINE 2-EPIMERASE"/>
    <property type="match status" value="1"/>
</dbReference>
<dbReference type="AlphaFoldDB" id="A0A7X9IL04"/>
<dbReference type="GO" id="GO:0004553">
    <property type="term" value="F:hydrolase activity, hydrolyzing O-glycosyl compounds"/>
    <property type="evidence" value="ECO:0007669"/>
    <property type="project" value="InterPro"/>
</dbReference>
<dbReference type="InterPro" id="IPR020004">
    <property type="entry name" value="UDP-GlcNAc_Epase"/>
</dbReference>
<gene>
    <name evidence="2" type="primary">neuC</name>
    <name evidence="2" type="ORF">GYA55_10830</name>
</gene>
<evidence type="ECO:0000313" key="2">
    <source>
        <dbReference type="EMBL" id="NMC63644.1"/>
    </source>
</evidence>
<dbReference type="SUPFAM" id="SSF53756">
    <property type="entry name" value="UDP-Glycosyltransferase/glycogen phosphorylase"/>
    <property type="match status" value="1"/>
</dbReference>
<organism evidence="2 3">
    <name type="scientific">SAR324 cluster bacterium</name>
    <dbReference type="NCBI Taxonomy" id="2024889"/>
    <lineage>
        <taxon>Bacteria</taxon>
        <taxon>Deltaproteobacteria</taxon>
        <taxon>SAR324 cluster</taxon>
    </lineage>
</organism>
<keyword evidence="2" id="KW-0378">Hydrolase</keyword>
<dbReference type="EC" id="3.2.1.183" evidence="2"/>
<reference evidence="2 3" key="1">
    <citation type="journal article" date="2020" name="Biotechnol. Biofuels">
        <title>New insights from the biogas microbiome by comprehensive genome-resolved metagenomics of nearly 1600 species originating from multiple anaerobic digesters.</title>
        <authorList>
            <person name="Campanaro S."/>
            <person name="Treu L."/>
            <person name="Rodriguez-R L.M."/>
            <person name="Kovalovszki A."/>
            <person name="Ziels R.M."/>
            <person name="Maus I."/>
            <person name="Zhu X."/>
            <person name="Kougias P.G."/>
            <person name="Basile A."/>
            <person name="Luo G."/>
            <person name="Schluter A."/>
            <person name="Konstantinidis K.T."/>
            <person name="Angelidaki I."/>
        </authorList>
    </citation>
    <scope>NUCLEOTIDE SEQUENCE [LARGE SCALE GENOMIC DNA]</scope>
    <source>
        <strain evidence="2">AS27yjCOA_65</strain>
    </source>
</reference>
<dbReference type="CDD" id="cd03786">
    <property type="entry name" value="GTB_UDP-GlcNAc_2-Epimerase"/>
    <property type="match status" value="1"/>
</dbReference>
<feature type="domain" description="UDP-N-acetylglucosamine 2-epimerase" evidence="1">
    <location>
        <begin position="29"/>
        <end position="366"/>
    </location>
</feature>
<dbReference type="InterPro" id="IPR029767">
    <property type="entry name" value="WecB-like"/>
</dbReference>
<accession>A0A7X9IL04</accession>
<dbReference type="GO" id="GO:0006047">
    <property type="term" value="P:UDP-N-acetylglucosamine metabolic process"/>
    <property type="evidence" value="ECO:0007669"/>
    <property type="project" value="InterPro"/>
</dbReference>
<sequence length="386" mass="42448">MMKVKICVVTGSRAEYGYLNPFMRCCLGNEKVELQIVVAGTHLHPDFGNTISCIENDGFQINEKVNTLVEGDSPSSIAKSMGLALIGFGEVFEKLNPDLLVLLGDRYEILAAASAALLSRIPIAHFCGGDITNGAYDDAIRHSITKMSHVHFVTHEEAKSRVIQLGEDPSHVFNVGSLSLDGMKKYKLIPREDLASQLGIDFRERNIVITYHPPTLYPDRAKLEITEILAALDELGENVGLVFTRPTLDAEYLTIVKAIDEFVAEHANAFVFSSLGQQRYYSLLSLVDVVVGNSSSGIYEAPSFGKATVNIGDRQKGRKAAASVVHVKAERAAIKTAIEQAFLMDCSQIKNPYEQENTAQRSLDIILSFDSLSRLITKEFFSIGKE</sequence>
<evidence type="ECO:0000313" key="3">
    <source>
        <dbReference type="Proteomes" id="UP000524246"/>
    </source>
</evidence>
<proteinExistence type="predicted"/>
<dbReference type="Gene3D" id="3.40.50.2000">
    <property type="entry name" value="Glycogen Phosphorylase B"/>
    <property type="match status" value="2"/>
</dbReference>
<protein>
    <submittedName>
        <fullName evidence="2">UDP-N-acetylglucosamine 2-epimerase (Hydrolyzing)</fullName>
        <ecNumber evidence="2">3.2.1.183</ecNumber>
    </submittedName>
</protein>
<dbReference type="Proteomes" id="UP000524246">
    <property type="component" value="Unassembled WGS sequence"/>
</dbReference>
<dbReference type="PANTHER" id="PTHR43174">
    <property type="entry name" value="UDP-N-ACETYLGLUCOSAMINE 2-EPIMERASE"/>
    <property type="match status" value="1"/>
</dbReference>
<dbReference type="Pfam" id="PF02350">
    <property type="entry name" value="Epimerase_2"/>
    <property type="match status" value="1"/>
</dbReference>
<evidence type="ECO:0000259" key="1">
    <source>
        <dbReference type="Pfam" id="PF02350"/>
    </source>
</evidence>
<dbReference type="NCBIfam" id="TIGR03568">
    <property type="entry name" value="NeuC_NnaA"/>
    <property type="match status" value="1"/>
</dbReference>